<reference evidence="1" key="1">
    <citation type="submission" date="2023-07" db="EMBL/GenBank/DDBJ databases">
        <title>draft genome sequence of fig (Ficus carica).</title>
        <authorList>
            <person name="Takahashi T."/>
            <person name="Nishimura K."/>
        </authorList>
    </citation>
    <scope>NUCLEOTIDE SEQUENCE</scope>
</reference>
<protein>
    <submittedName>
        <fullName evidence="1">Uncharacterized protein</fullName>
    </submittedName>
</protein>
<sequence>MMSSTTWERGGWRCCERKDVFTPSLGRELGARLSAAVVGRWVCPSTTGITEKKGVFGV</sequence>
<accession>A0AA88CP22</accession>
<keyword evidence="2" id="KW-1185">Reference proteome</keyword>
<dbReference type="Proteomes" id="UP001187192">
    <property type="component" value="Unassembled WGS sequence"/>
</dbReference>
<evidence type="ECO:0000313" key="1">
    <source>
        <dbReference type="EMBL" id="GMN25375.1"/>
    </source>
</evidence>
<name>A0AA88CP22_FICCA</name>
<gene>
    <name evidence="1" type="ORF">TIFTF001_000919</name>
</gene>
<dbReference type="AlphaFoldDB" id="A0AA88CP22"/>
<organism evidence="1 2">
    <name type="scientific">Ficus carica</name>
    <name type="common">Common fig</name>
    <dbReference type="NCBI Taxonomy" id="3494"/>
    <lineage>
        <taxon>Eukaryota</taxon>
        <taxon>Viridiplantae</taxon>
        <taxon>Streptophyta</taxon>
        <taxon>Embryophyta</taxon>
        <taxon>Tracheophyta</taxon>
        <taxon>Spermatophyta</taxon>
        <taxon>Magnoliopsida</taxon>
        <taxon>eudicotyledons</taxon>
        <taxon>Gunneridae</taxon>
        <taxon>Pentapetalae</taxon>
        <taxon>rosids</taxon>
        <taxon>fabids</taxon>
        <taxon>Rosales</taxon>
        <taxon>Moraceae</taxon>
        <taxon>Ficeae</taxon>
        <taxon>Ficus</taxon>
    </lineage>
</organism>
<evidence type="ECO:0000313" key="2">
    <source>
        <dbReference type="Proteomes" id="UP001187192"/>
    </source>
</evidence>
<comment type="caution">
    <text evidence="1">The sequence shown here is derived from an EMBL/GenBank/DDBJ whole genome shotgun (WGS) entry which is preliminary data.</text>
</comment>
<proteinExistence type="predicted"/>
<dbReference type="EMBL" id="BTGU01000001">
    <property type="protein sequence ID" value="GMN25375.1"/>
    <property type="molecule type" value="Genomic_DNA"/>
</dbReference>